<evidence type="ECO:0000259" key="5">
    <source>
        <dbReference type="Pfam" id="PF24517"/>
    </source>
</evidence>
<proteinExistence type="predicted"/>
<keyword evidence="2" id="KW-0964">Secreted</keyword>
<feature type="signal peptide" evidence="4">
    <location>
        <begin position="1"/>
        <end position="41"/>
    </location>
</feature>
<dbReference type="Pfam" id="PF24517">
    <property type="entry name" value="CBM96"/>
    <property type="match status" value="1"/>
</dbReference>
<name>A0ABT9UAV5_PAEHA</name>
<accession>A0ABT9UAV5</accession>
<protein>
    <recommendedName>
        <fullName evidence="5">Carbohydrate-binding module family 96 domain-containing protein</fullName>
    </recommendedName>
</protein>
<evidence type="ECO:0000313" key="6">
    <source>
        <dbReference type="EMBL" id="MDQ0116780.1"/>
    </source>
</evidence>
<gene>
    <name evidence="6" type="ORF">J2T15_006267</name>
</gene>
<evidence type="ECO:0000313" key="7">
    <source>
        <dbReference type="Proteomes" id="UP001229346"/>
    </source>
</evidence>
<sequence length="107" mass="11141">MKSKNSSKQGGAPAKRASRLLTGLLTAALVFGLVAPAAVSAADEPEGEAAAPIVLNATDDAHISRLNSGTNYGSTGSLEVTHDDHPSNVRRIYLKFNLDGIDLDLLL</sequence>
<dbReference type="InterPro" id="IPR055372">
    <property type="entry name" value="CBM96"/>
</dbReference>
<reference evidence="6 7" key="1">
    <citation type="submission" date="2023-07" db="EMBL/GenBank/DDBJ databases">
        <title>Sorghum-associated microbial communities from plants grown in Nebraska, USA.</title>
        <authorList>
            <person name="Schachtman D."/>
        </authorList>
    </citation>
    <scope>NUCLEOTIDE SEQUENCE [LARGE SCALE GENOMIC DNA]</scope>
    <source>
        <strain evidence="6 7">CC482</strain>
    </source>
</reference>
<evidence type="ECO:0000256" key="3">
    <source>
        <dbReference type="ARBA" id="ARBA00022729"/>
    </source>
</evidence>
<keyword evidence="3 4" id="KW-0732">Signal</keyword>
<evidence type="ECO:0000256" key="1">
    <source>
        <dbReference type="ARBA" id="ARBA00004613"/>
    </source>
</evidence>
<comment type="subcellular location">
    <subcellularLocation>
        <location evidence="1">Secreted</location>
    </subcellularLocation>
</comment>
<organism evidence="6 7">
    <name type="scientific">Paenibacillus harenae</name>
    <dbReference type="NCBI Taxonomy" id="306543"/>
    <lineage>
        <taxon>Bacteria</taxon>
        <taxon>Bacillati</taxon>
        <taxon>Bacillota</taxon>
        <taxon>Bacilli</taxon>
        <taxon>Bacillales</taxon>
        <taxon>Paenibacillaceae</taxon>
        <taxon>Paenibacillus</taxon>
    </lineage>
</organism>
<comment type="caution">
    <text evidence="6">The sequence shown here is derived from an EMBL/GenBank/DDBJ whole genome shotgun (WGS) entry which is preliminary data.</text>
</comment>
<evidence type="ECO:0000256" key="4">
    <source>
        <dbReference type="SAM" id="SignalP"/>
    </source>
</evidence>
<dbReference type="RefSeq" id="WP_307210607.1">
    <property type="nucleotide sequence ID" value="NZ_JAUSSU010000026.1"/>
</dbReference>
<dbReference type="EMBL" id="JAUSSU010000026">
    <property type="protein sequence ID" value="MDQ0116780.1"/>
    <property type="molecule type" value="Genomic_DNA"/>
</dbReference>
<dbReference type="Proteomes" id="UP001229346">
    <property type="component" value="Unassembled WGS sequence"/>
</dbReference>
<keyword evidence="7" id="KW-1185">Reference proteome</keyword>
<feature type="chain" id="PRO_5046197526" description="Carbohydrate-binding module family 96 domain-containing protein" evidence="4">
    <location>
        <begin position="42"/>
        <end position="107"/>
    </location>
</feature>
<evidence type="ECO:0000256" key="2">
    <source>
        <dbReference type="ARBA" id="ARBA00022525"/>
    </source>
</evidence>
<feature type="domain" description="Carbohydrate-binding module family 96" evidence="5">
    <location>
        <begin position="54"/>
        <end position="101"/>
    </location>
</feature>